<evidence type="ECO:0000313" key="2">
    <source>
        <dbReference type="EMBL" id="MCT7946094.1"/>
    </source>
</evidence>
<dbReference type="Pfam" id="PF01052">
    <property type="entry name" value="FliMN_C"/>
    <property type="match status" value="1"/>
</dbReference>
<accession>A0A9X2WVN6</accession>
<dbReference type="RefSeq" id="WP_261272831.1">
    <property type="nucleotide sequence ID" value="NZ_JAMTCC010000018.1"/>
</dbReference>
<organism evidence="2 3">
    <name type="scientific">Shewanella septentrionalis</name>
    <dbReference type="NCBI Taxonomy" id="2952223"/>
    <lineage>
        <taxon>Bacteria</taxon>
        <taxon>Pseudomonadati</taxon>
        <taxon>Pseudomonadota</taxon>
        <taxon>Gammaproteobacteria</taxon>
        <taxon>Alteromonadales</taxon>
        <taxon>Shewanellaceae</taxon>
        <taxon>Shewanella</taxon>
    </lineage>
</organism>
<keyword evidence="2" id="KW-0282">Flagellum</keyword>
<gene>
    <name evidence="2" type="ORF">NE536_12085</name>
</gene>
<dbReference type="Proteomes" id="UP001155604">
    <property type="component" value="Unassembled WGS sequence"/>
</dbReference>
<keyword evidence="3" id="KW-1185">Reference proteome</keyword>
<dbReference type="SUPFAM" id="SSF101801">
    <property type="entry name" value="Surface presentation of antigens (SPOA)"/>
    <property type="match status" value="1"/>
</dbReference>
<evidence type="ECO:0000313" key="3">
    <source>
        <dbReference type="Proteomes" id="UP001155604"/>
    </source>
</evidence>
<dbReference type="InterPro" id="IPR036429">
    <property type="entry name" value="SpoA-like_sf"/>
</dbReference>
<dbReference type="AlphaFoldDB" id="A0A9X2WVN6"/>
<evidence type="ECO:0000259" key="1">
    <source>
        <dbReference type="Pfam" id="PF01052"/>
    </source>
</evidence>
<dbReference type="EMBL" id="JAMTCC010000018">
    <property type="protein sequence ID" value="MCT7946094.1"/>
    <property type="molecule type" value="Genomic_DNA"/>
</dbReference>
<protein>
    <submittedName>
        <fullName evidence="2">FliM/FliN family flagellar motor C-terminal domain-containing protein</fullName>
    </submittedName>
</protein>
<sequence length="293" mass="32814">MKTTAKARLIKSNSDEIIRPIMLVQEKLARTRLLQQLEQLHRPLIDAINNILSPLLRQGHPAVSGSTLTEPRIPVVPEHCYAWFVLKHQQNTLGYWRIDRCTLDQLASNYYGNTSTPLSSPLRNPSQSEFRLAKKLLLSVVDELPNSTIDTNTLEVELIKGHMPLTVSAVWSFNFTNGSLTPPMLFCLTEHLLGHLAEQPKKSEISADLPAKLAVWLKSLPIKMQLTLGQHSIPVQSLSQLKTGDILPINLYPKTLLSIGNTTLFHASVHSHEGQMVAKLTQDVYQNEEQDIG</sequence>
<keyword evidence="2" id="KW-0966">Cell projection</keyword>
<keyword evidence="2" id="KW-0969">Cilium</keyword>
<name>A0A9X2WVN6_9GAMM</name>
<feature type="domain" description="Flagellar motor switch protein FliN-like C-terminal" evidence="1">
    <location>
        <begin position="217"/>
        <end position="282"/>
    </location>
</feature>
<comment type="caution">
    <text evidence="2">The sequence shown here is derived from an EMBL/GenBank/DDBJ whole genome shotgun (WGS) entry which is preliminary data.</text>
</comment>
<proteinExistence type="predicted"/>
<reference evidence="2" key="1">
    <citation type="journal article" date="2023" name="Int. J. Syst. Evol. Microbiol.">
        <title>&lt;i&gt;Shewanella septentrionalis&lt;/i&gt; sp. nov. and &lt;i&gt;Shewanella holmiensis&lt;/i&gt; sp. nov., isolated from Baltic Sea water and sediments.</title>
        <authorList>
            <person name="Martin-Rodriguez A.J."/>
            <person name="Thorell K."/>
            <person name="Joffre E."/>
            <person name="Jensie-Markopoulos S."/>
            <person name="Moore E.R.B."/>
            <person name="Sjoling A."/>
        </authorList>
    </citation>
    <scope>NUCLEOTIDE SEQUENCE</scope>
    <source>
        <strain evidence="2">SP1W3</strain>
    </source>
</reference>
<dbReference type="InterPro" id="IPR001543">
    <property type="entry name" value="FliN-like_C"/>
</dbReference>